<proteinExistence type="predicted"/>
<dbReference type="Gene3D" id="3.40.50.410">
    <property type="entry name" value="von Willebrand factor, type A domain"/>
    <property type="match status" value="1"/>
</dbReference>
<dbReference type="PANTHER" id="PTHR22550:SF18">
    <property type="entry name" value="VWFA DOMAIN-CONTAINING PROTEIN"/>
    <property type="match status" value="1"/>
</dbReference>
<dbReference type="PANTHER" id="PTHR22550">
    <property type="entry name" value="SPORE GERMINATION PROTEIN"/>
    <property type="match status" value="1"/>
</dbReference>
<dbReference type="CDD" id="cd01467">
    <property type="entry name" value="vWA_BatA_type"/>
    <property type="match status" value="1"/>
</dbReference>
<evidence type="ECO:0000256" key="1">
    <source>
        <dbReference type="SAM" id="Phobius"/>
    </source>
</evidence>
<evidence type="ECO:0000259" key="2">
    <source>
        <dbReference type="PROSITE" id="PS50234"/>
    </source>
</evidence>
<dbReference type="InterPro" id="IPR036465">
    <property type="entry name" value="vWFA_dom_sf"/>
</dbReference>
<sequence length="323" mass="35982">MASGLSFVWWWAWLLLPLPWVIRRWLPAIDTVEALRLPWLPQSSTQRKHRATPTLLAAACLWLGLVAALARPVWYGEPIEFQPKHRDLMLLVDLSGSMEQRDMMLDGDYVDRLTAVKHVVSQFASERNGDRLGLVVFADHAYLQTPLTYDRSSVVQQLQQMVIGLVGSNTAIGDGIGLATKSFVDSEAPQRVMILLSDGANTAGTLSPEDAARIAAKYQAKLYTIGIGAGEMEVDGFLFSRTVNTARDLDESTLSAIAKATGGQYFRAKNATDLTDIYQVINQLEPINQQVQIWRPQSEWFYYPLAMSLVIGVLLILLGRVYD</sequence>
<dbReference type="SUPFAM" id="SSF53300">
    <property type="entry name" value="vWA-like"/>
    <property type="match status" value="1"/>
</dbReference>
<keyword evidence="4" id="KW-1185">Reference proteome</keyword>
<dbReference type="InterPro" id="IPR033881">
    <property type="entry name" value="vWA_BatA_type"/>
</dbReference>
<feature type="transmembrane region" description="Helical" evidence="1">
    <location>
        <begin position="300"/>
        <end position="322"/>
    </location>
</feature>
<gene>
    <name evidence="3" type="ORF">HGP28_02460</name>
</gene>
<feature type="domain" description="VWFA" evidence="2">
    <location>
        <begin position="87"/>
        <end position="281"/>
    </location>
</feature>
<dbReference type="RefSeq" id="WP_168834859.1">
    <property type="nucleotide sequence ID" value="NZ_JABAIK010000002.1"/>
</dbReference>
<keyword evidence="1" id="KW-0472">Membrane</keyword>
<protein>
    <submittedName>
        <fullName evidence="3">VWA domain-containing protein</fullName>
    </submittedName>
</protein>
<dbReference type="EMBL" id="JABAIK010000002">
    <property type="protein sequence ID" value="NLS11751.1"/>
    <property type="molecule type" value="Genomic_DNA"/>
</dbReference>
<evidence type="ECO:0000313" key="3">
    <source>
        <dbReference type="EMBL" id="NLS11751.1"/>
    </source>
</evidence>
<dbReference type="InterPro" id="IPR050768">
    <property type="entry name" value="UPF0353/GerABKA_families"/>
</dbReference>
<dbReference type="Pfam" id="PF00092">
    <property type="entry name" value="VWA"/>
    <property type="match status" value="1"/>
</dbReference>
<name>A0A7X8TN04_9VIBR</name>
<keyword evidence="1" id="KW-1133">Transmembrane helix</keyword>
<dbReference type="PROSITE" id="PS50234">
    <property type="entry name" value="VWFA"/>
    <property type="match status" value="1"/>
</dbReference>
<comment type="caution">
    <text evidence="3">The sequence shown here is derived from an EMBL/GenBank/DDBJ whole genome shotgun (WGS) entry which is preliminary data.</text>
</comment>
<reference evidence="3 4" key="1">
    <citation type="submission" date="2020-04" db="EMBL/GenBank/DDBJ databases">
        <title>Vibrio sp. SM6, a novel species isolated from seawater.</title>
        <authorList>
            <person name="Wang X."/>
        </authorList>
    </citation>
    <scope>NUCLEOTIDE SEQUENCE [LARGE SCALE GENOMIC DNA]</scope>
    <source>
        <strain evidence="3 4">SM6</strain>
    </source>
</reference>
<keyword evidence="1" id="KW-0812">Transmembrane</keyword>
<accession>A0A7X8TN04</accession>
<dbReference type="AlphaFoldDB" id="A0A7X8TN04"/>
<feature type="transmembrane region" description="Helical" evidence="1">
    <location>
        <begin position="50"/>
        <end position="70"/>
    </location>
</feature>
<dbReference type="SMART" id="SM00327">
    <property type="entry name" value="VWA"/>
    <property type="match status" value="1"/>
</dbReference>
<organism evidence="3 4">
    <name type="scientific">Vibrio agarilyticus</name>
    <dbReference type="NCBI Taxonomy" id="2726741"/>
    <lineage>
        <taxon>Bacteria</taxon>
        <taxon>Pseudomonadati</taxon>
        <taxon>Pseudomonadota</taxon>
        <taxon>Gammaproteobacteria</taxon>
        <taxon>Vibrionales</taxon>
        <taxon>Vibrionaceae</taxon>
        <taxon>Vibrio</taxon>
    </lineage>
</organism>
<dbReference type="Proteomes" id="UP000535589">
    <property type="component" value="Unassembled WGS sequence"/>
</dbReference>
<evidence type="ECO:0000313" key="4">
    <source>
        <dbReference type="Proteomes" id="UP000535589"/>
    </source>
</evidence>
<dbReference type="InterPro" id="IPR002035">
    <property type="entry name" value="VWF_A"/>
</dbReference>